<dbReference type="PANTHER" id="PTHR45784">
    <property type="entry name" value="C-TYPE LECTIN DOMAIN FAMILY 20 MEMBER A-RELATED"/>
    <property type="match status" value="1"/>
</dbReference>
<dbReference type="InterPro" id="IPR001304">
    <property type="entry name" value="C-type_lectin-like"/>
</dbReference>
<name>A0A8S4AUG3_9TELE</name>
<dbReference type="PROSITE" id="PS50041">
    <property type="entry name" value="C_TYPE_LECTIN_2"/>
    <property type="match status" value="2"/>
</dbReference>
<reference evidence="3" key="1">
    <citation type="submission" date="2021-05" db="EMBL/GenBank/DDBJ databases">
        <authorList>
            <person name="Tigano A."/>
        </authorList>
    </citation>
    <scope>NUCLEOTIDE SEQUENCE</scope>
</reference>
<dbReference type="SUPFAM" id="SSF56436">
    <property type="entry name" value="C-type lectin-like"/>
    <property type="match status" value="2"/>
</dbReference>
<keyword evidence="1" id="KW-1015">Disulfide bond</keyword>
<dbReference type="OrthoDB" id="547680at2759"/>
<dbReference type="PANTHER" id="PTHR45784:SF8">
    <property type="entry name" value="C-TYPE MANNOSE RECEPTOR 2-RELATED"/>
    <property type="match status" value="1"/>
</dbReference>
<evidence type="ECO:0000259" key="2">
    <source>
        <dbReference type="PROSITE" id="PS50041"/>
    </source>
</evidence>
<gene>
    <name evidence="3" type="ORF">MMEN_LOCUS9125</name>
</gene>
<dbReference type="Pfam" id="PF00059">
    <property type="entry name" value="Lectin_C"/>
    <property type="match status" value="1"/>
</dbReference>
<feature type="domain" description="C-type lectin" evidence="2">
    <location>
        <begin position="186"/>
        <end position="307"/>
    </location>
</feature>
<dbReference type="Proteomes" id="UP000677803">
    <property type="component" value="Unassembled WGS sequence"/>
</dbReference>
<dbReference type="SMART" id="SM00034">
    <property type="entry name" value="CLECT"/>
    <property type="match status" value="2"/>
</dbReference>
<dbReference type="InterPro" id="IPR016187">
    <property type="entry name" value="CTDL_fold"/>
</dbReference>
<dbReference type="PROSITE" id="PS00615">
    <property type="entry name" value="C_TYPE_LECTIN_1"/>
    <property type="match status" value="1"/>
</dbReference>
<dbReference type="CDD" id="cd00037">
    <property type="entry name" value="CLECT"/>
    <property type="match status" value="1"/>
</dbReference>
<evidence type="ECO:0000256" key="1">
    <source>
        <dbReference type="ARBA" id="ARBA00023157"/>
    </source>
</evidence>
<evidence type="ECO:0000313" key="4">
    <source>
        <dbReference type="Proteomes" id="UP000677803"/>
    </source>
</evidence>
<accession>A0A8S4AUG3</accession>
<comment type="caution">
    <text evidence="3">The sequence shown here is derived from an EMBL/GenBank/DDBJ whole genome shotgun (WGS) entry which is preliminary data.</text>
</comment>
<dbReference type="AlphaFoldDB" id="A0A8S4AUG3"/>
<dbReference type="Gene3D" id="3.10.100.10">
    <property type="entry name" value="Mannose-Binding Protein A, subunit A"/>
    <property type="match status" value="2"/>
</dbReference>
<dbReference type="InterPro" id="IPR018378">
    <property type="entry name" value="C-type_lectin_CS"/>
</dbReference>
<proteinExistence type="predicted"/>
<dbReference type="InterPro" id="IPR016186">
    <property type="entry name" value="C-type_lectin-like/link_sf"/>
</dbReference>
<protein>
    <submittedName>
        <fullName evidence="3">(Atlantic silverside) hypothetical protein</fullName>
    </submittedName>
</protein>
<keyword evidence="4" id="KW-1185">Reference proteome</keyword>
<dbReference type="EMBL" id="CAJRST010008890">
    <property type="protein sequence ID" value="CAG5898135.1"/>
    <property type="molecule type" value="Genomic_DNA"/>
</dbReference>
<sequence length="313" mass="36228">MSQDGWCPLCLRGICAAPVDPAAPHLRLNVSCLFFLGNSGLPLQPLSLRRPSENMMRNICIFVSLPLVLPLVDGQRFNLTVVDFMHIKEEKTWEEAQAFCRENHTDLVTIRNEKENQVFDGLWGWIGLYRDSETSPWKWSGGQGTENYSNWADNEPDEVETELCVLMFTPVKWHDFSCQETEYFICYDDKLVLVKEKKTWEEALEHCRSLSGEHTTSVPGEHIYDLATLITADDHDYARERAQQANTDEVWTGLRFLGDEWFWMGGEPVLYQDIPNCLAFRCGVLEKNSNNFFGIRDCSERKNFFCYKKPKNL</sequence>
<organism evidence="3 4">
    <name type="scientific">Menidia menidia</name>
    <name type="common">Atlantic silverside</name>
    <dbReference type="NCBI Taxonomy" id="238744"/>
    <lineage>
        <taxon>Eukaryota</taxon>
        <taxon>Metazoa</taxon>
        <taxon>Chordata</taxon>
        <taxon>Craniata</taxon>
        <taxon>Vertebrata</taxon>
        <taxon>Euteleostomi</taxon>
        <taxon>Actinopterygii</taxon>
        <taxon>Neopterygii</taxon>
        <taxon>Teleostei</taxon>
        <taxon>Neoteleostei</taxon>
        <taxon>Acanthomorphata</taxon>
        <taxon>Ovalentaria</taxon>
        <taxon>Atherinomorphae</taxon>
        <taxon>Atheriniformes</taxon>
        <taxon>Atherinopsidae</taxon>
        <taxon>Menidiinae</taxon>
        <taxon>Menidia</taxon>
    </lineage>
</organism>
<evidence type="ECO:0000313" key="3">
    <source>
        <dbReference type="EMBL" id="CAG5898135.1"/>
    </source>
</evidence>
<feature type="domain" description="C-type lectin" evidence="2">
    <location>
        <begin position="84"/>
        <end position="187"/>
    </location>
</feature>